<comment type="pathway">
    <text evidence="2 9">Pyrimidine metabolism; UMP biosynthesis via de novo pathway.</text>
</comment>
<evidence type="ECO:0000313" key="12">
    <source>
        <dbReference type="Proteomes" id="UP000001520"/>
    </source>
</evidence>
<feature type="domain" description="Dihydroorotate dehydrogenase catalytic" evidence="10">
    <location>
        <begin position="6"/>
        <end position="288"/>
    </location>
</feature>
<comment type="subcellular location">
    <subcellularLocation>
        <location evidence="1 9">Cytoplasm</location>
    </subcellularLocation>
</comment>
<keyword evidence="12" id="KW-1185">Reference proteome</keyword>
<dbReference type="GO" id="GO:0006207">
    <property type="term" value="P:'de novo' pyrimidine nucleobase biosynthetic process"/>
    <property type="evidence" value="ECO:0007669"/>
    <property type="project" value="TreeGrafter"/>
</dbReference>
<dbReference type="InterPro" id="IPR005720">
    <property type="entry name" value="Dihydroorotate_DH_cat"/>
</dbReference>
<dbReference type="InterPro" id="IPR024920">
    <property type="entry name" value="Dihydroorotate_DH_1"/>
</dbReference>
<dbReference type="eggNOG" id="COG0167">
    <property type="taxonomic scope" value="Bacteria"/>
</dbReference>
<dbReference type="EC" id="1.3.-.-" evidence="9"/>
<dbReference type="NCBIfam" id="TIGR01037">
    <property type="entry name" value="pyrD_sub1_fam"/>
    <property type="match status" value="1"/>
</dbReference>
<feature type="binding site" evidence="9">
    <location>
        <position position="219"/>
    </location>
    <ligand>
        <name>FMN</name>
        <dbReference type="ChEBI" id="CHEBI:58210"/>
    </ligand>
</feature>
<accession>D3PDL4</accession>
<evidence type="ECO:0000259" key="10">
    <source>
        <dbReference type="Pfam" id="PF01180"/>
    </source>
</evidence>
<feature type="binding site" evidence="9">
    <location>
        <begin position="194"/>
        <end position="195"/>
    </location>
    <ligand>
        <name>substrate</name>
    </ligand>
</feature>
<evidence type="ECO:0000256" key="2">
    <source>
        <dbReference type="ARBA" id="ARBA00004725"/>
    </source>
</evidence>
<reference evidence="11 12" key="1">
    <citation type="journal article" date="2010" name="DNA Res.">
        <title>Bacterial lifestyle in a deep-sea hydrothermal vent chimney revealed by the genome sequence of the thermophilic bacterium Deferribacter desulfuricans SSM1.</title>
        <authorList>
            <person name="Takaki Y."/>
            <person name="Shimamura S."/>
            <person name="Nakagawa S."/>
            <person name="Fukuhara Y."/>
            <person name="Horikawa H."/>
            <person name="Ankai A."/>
            <person name="Harada T."/>
            <person name="Hosoyama A."/>
            <person name="Oguchi A."/>
            <person name="Fukui S."/>
            <person name="Fujita N."/>
            <person name="Takami H."/>
            <person name="Takai K."/>
        </authorList>
    </citation>
    <scope>NUCLEOTIDE SEQUENCE [LARGE SCALE GENOMIC DNA]</scope>
    <source>
        <strain evidence="12">DSM 14783 / JCM 11476 / NBRC 101012 / SSM1</strain>
    </source>
</reference>
<dbReference type="GO" id="GO:0004152">
    <property type="term" value="F:dihydroorotate dehydrogenase activity"/>
    <property type="evidence" value="ECO:0007669"/>
    <property type="project" value="UniProtKB-UniRule"/>
</dbReference>
<dbReference type="SUPFAM" id="SSF51395">
    <property type="entry name" value="FMN-linked oxidoreductases"/>
    <property type="match status" value="1"/>
</dbReference>
<feature type="binding site" evidence="9">
    <location>
        <position position="167"/>
    </location>
    <ligand>
        <name>FMN</name>
        <dbReference type="ChEBI" id="CHEBI:58210"/>
    </ligand>
</feature>
<dbReference type="GO" id="GO:0005737">
    <property type="term" value="C:cytoplasm"/>
    <property type="evidence" value="ECO:0007669"/>
    <property type="project" value="UniProtKB-SubCell"/>
</dbReference>
<dbReference type="CDD" id="cd04740">
    <property type="entry name" value="DHOD_1B_like"/>
    <property type="match status" value="1"/>
</dbReference>
<feature type="binding site" evidence="9">
    <location>
        <position position="128"/>
    </location>
    <ligand>
        <name>FMN</name>
        <dbReference type="ChEBI" id="CHEBI:58210"/>
    </ligand>
</feature>
<dbReference type="GO" id="GO:0044205">
    <property type="term" value="P:'de novo' UMP biosynthetic process"/>
    <property type="evidence" value="ECO:0007669"/>
    <property type="project" value="UniProtKB-UniRule"/>
</dbReference>
<keyword evidence="4 9" id="KW-0963">Cytoplasm</keyword>
<feature type="binding site" evidence="9">
    <location>
        <begin position="267"/>
        <end position="268"/>
    </location>
    <ligand>
        <name>FMN</name>
        <dbReference type="ChEBI" id="CHEBI:58210"/>
    </ligand>
</feature>
<dbReference type="HAMAP" id="MF_00224">
    <property type="entry name" value="DHO_dh_type1"/>
    <property type="match status" value="1"/>
</dbReference>
<feature type="binding site" evidence="9">
    <location>
        <begin position="245"/>
        <end position="246"/>
    </location>
    <ligand>
        <name>FMN</name>
        <dbReference type="ChEBI" id="CHEBI:58210"/>
    </ligand>
</feature>
<evidence type="ECO:0000256" key="3">
    <source>
        <dbReference type="ARBA" id="ARBA00008008"/>
    </source>
</evidence>
<evidence type="ECO:0000256" key="5">
    <source>
        <dbReference type="ARBA" id="ARBA00022630"/>
    </source>
</evidence>
<dbReference type="InterPro" id="IPR012135">
    <property type="entry name" value="Dihydroorotate_DH_1_2"/>
</dbReference>
<dbReference type="Gene3D" id="3.20.20.70">
    <property type="entry name" value="Aldolase class I"/>
    <property type="match status" value="1"/>
</dbReference>
<comment type="catalytic activity">
    <reaction evidence="9">
        <text>(S)-dihydroorotate + A = orotate + AH2</text>
        <dbReference type="Rhea" id="RHEA:18073"/>
        <dbReference type="ChEBI" id="CHEBI:13193"/>
        <dbReference type="ChEBI" id="CHEBI:17499"/>
        <dbReference type="ChEBI" id="CHEBI:30839"/>
        <dbReference type="ChEBI" id="CHEBI:30864"/>
    </reaction>
</comment>
<dbReference type="UniPathway" id="UPA00070"/>
<dbReference type="InterPro" id="IPR049622">
    <property type="entry name" value="Dihydroorotate_DH_I"/>
</dbReference>
<dbReference type="HOGENOM" id="CLU_042042_0_0_0"/>
<keyword evidence="6 9" id="KW-0288">FMN</keyword>
<dbReference type="RefSeq" id="WP_013007934.1">
    <property type="nucleotide sequence ID" value="NC_013939.1"/>
</dbReference>
<dbReference type="FunFam" id="3.20.20.70:FF:000027">
    <property type="entry name" value="Dihydropyrimidine dehydrogenase [NADP(+)]"/>
    <property type="match status" value="1"/>
</dbReference>
<feature type="binding site" evidence="9">
    <location>
        <position position="193"/>
    </location>
    <ligand>
        <name>FMN</name>
        <dbReference type="ChEBI" id="CHEBI:58210"/>
    </ligand>
</feature>
<evidence type="ECO:0000256" key="1">
    <source>
        <dbReference type="ARBA" id="ARBA00004496"/>
    </source>
</evidence>
<dbReference type="InterPro" id="IPR050074">
    <property type="entry name" value="DHO_dehydrogenase"/>
</dbReference>
<evidence type="ECO:0000313" key="11">
    <source>
        <dbReference type="EMBL" id="BAI80687.1"/>
    </source>
</evidence>
<keyword evidence="5 9" id="KW-0285">Flavoprotein</keyword>
<dbReference type="NCBIfam" id="NF005574">
    <property type="entry name" value="PRK07259.1"/>
    <property type="match status" value="1"/>
</dbReference>
<proteinExistence type="inferred from homology"/>
<dbReference type="PANTHER" id="PTHR48109:SF1">
    <property type="entry name" value="DIHYDROOROTATE DEHYDROGENASE (FUMARATE)"/>
    <property type="match status" value="1"/>
</dbReference>
<evidence type="ECO:0000256" key="4">
    <source>
        <dbReference type="ARBA" id="ARBA00022490"/>
    </source>
</evidence>
<dbReference type="KEGG" id="ddf:DEFDS_1219"/>
<evidence type="ECO:0000256" key="7">
    <source>
        <dbReference type="ARBA" id="ARBA00022975"/>
    </source>
</evidence>
<comment type="similarity">
    <text evidence="3 9">Belongs to the dihydroorotate dehydrogenase family. Type 1 subfamily.</text>
</comment>
<dbReference type="PANTHER" id="PTHR48109">
    <property type="entry name" value="DIHYDROOROTATE DEHYDROGENASE (QUINONE), MITOCHONDRIAL-RELATED"/>
    <property type="match status" value="1"/>
</dbReference>
<organism evidence="11 12">
    <name type="scientific">Deferribacter desulfuricans (strain DSM 14783 / JCM 11476 / NBRC 101012 / SSM1)</name>
    <dbReference type="NCBI Taxonomy" id="639282"/>
    <lineage>
        <taxon>Bacteria</taxon>
        <taxon>Pseudomonadati</taxon>
        <taxon>Deferribacterota</taxon>
        <taxon>Deferribacteres</taxon>
        <taxon>Deferribacterales</taxon>
        <taxon>Deferribacteraceae</taxon>
        <taxon>Deferribacter</taxon>
    </lineage>
</organism>
<feature type="binding site" evidence="9">
    <location>
        <position position="101"/>
    </location>
    <ligand>
        <name>FMN</name>
        <dbReference type="ChEBI" id="CHEBI:58210"/>
    </ligand>
</feature>
<keyword evidence="7 9" id="KW-0665">Pyrimidine biosynthesis</keyword>
<keyword evidence="8 9" id="KW-0560">Oxidoreductase</keyword>
<protein>
    <recommendedName>
        <fullName evidence="9">Dihydroorotate dehydrogenase</fullName>
        <shortName evidence="9">DHOD</shortName>
        <shortName evidence="9">DHODase</shortName>
        <shortName evidence="9">DHOdehase</shortName>
        <ecNumber evidence="9">1.3.-.-</ecNumber>
    </recommendedName>
</protein>
<dbReference type="Proteomes" id="UP000001520">
    <property type="component" value="Chromosome"/>
</dbReference>
<dbReference type="PIRSF" id="PIRSF000164">
    <property type="entry name" value="DHO_oxidase"/>
    <property type="match status" value="1"/>
</dbReference>
<dbReference type="InterPro" id="IPR013785">
    <property type="entry name" value="Aldolase_TIM"/>
</dbReference>
<evidence type="ECO:0000256" key="6">
    <source>
        <dbReference type="ARBA" id="ARBA00022643"/>
    </source>
</evidence>
<comment type="cofactor">
    <cofactor evidence="9">
        <name>FMN</name>
        <dbReference type="ChEBI" id="CHEBI:58210"/>
    </cofactor>
    <text evidence="9">Binds 1 FMN per subunit.</text>
</comment>
<dbReference type="InterPro" id="IPR033888">
    <property type="entry name" value="DHOD_1B"/>
</dbReference>
<feature type="binding site" evidence="9">
    <location>
        <position position="47"/>
    </location>
    <ligand>
        <name>substrate</name>
    </ligand>
</feature>
<dbReference type="EMBL" id="AP011529">
    <property type="protein sequence ID" value="BAI80687.1"/>
    <property type="molecule type" value="Genomic_DNA"/>
</dbReference>
<comment type="function">
    <text evidence="9">Catalyzes the conversion of dihydroorotate to orotate.</text>
</comment>
<feature type="active site" description="Nucleophile" evidence="9">
    <location>
        <position position="131"/>
    </location>
</feature>
<dbReference type="AlphaFoldDB" id="D3PDL4"/>
<feature type="binding site" evidence="9">
    <location>
        <begin position="47"/>
        <end position="48"/>
    </location>
    <ligand>
        <name>FMN</name>
        <dbReference type="ChEBI" id="CHEBI:58210"/>
    </ligand>
</feature>
<dbReference type="OrthoDB" id="9794954at2"/>
<name>D3PDL4_DEFDS</name>
<gene>
    <name evidence="9 11" type="primary">pyrD</name>
    <name evidence="11" type="ordered locus">DEFDS_1219</name>
</gene>
<dbReference type="Pfam" id="PF01180">
    <property type="entry name" value="DHO_dh"/>
    <property type="match status" value="1"/>
</dbReference>
<feature type="binding site" evidence="9">
    <location>
        <begin position="71"/>
        <end position="75"/>
    </location>
    <ligand>
        <name>substrate</name>
    </ligand>
</feature>
<feature type="binding site" evidence="9">
    <location>
        <position position="128"/>
    </location>
    <ligand>
        <name>substrate</name>
    </ligand>
</feature>
<evidence type="ECO:0000256" key="9">
    <source>
        <dbReference type="HAMAP-Rule" id="MF_00224"/>
    </source>
</evidence>
<dbReference type="STRING" id="639282.DEFDS_1219"/>
<feature type="binding site" evidence="9">
    <location>
        <position position="23"/>
    </location>
    <ligand>
        <name>FMN</name>
        <dbReference type="ChEBI" id="CHEBI:58210"/>
    </ligand>
</feature>
<evidence type="ECO:0000256" key="8">
    <source>
        <dbReference type="ARBA" id="ARBA00023002"/>
    </source>
</evidence>
<sequence>MAKNRLEVEICGIKFKNPIITASGTFGYGIEYSRFIDISKLGGISVKGLSLNEVSGNMMPRIIETPAGMLNAIGLQNIGVNRFIEEKLPILKKYDTRIIVNFWGKTIEEYVEVAKILDSVDIDMLEINISCPNIKEGGIAFGTDHKMTEKVVSSVKKNIKNKPLIVKLSPNVTDIKLFAKICEDSGADAISAINTLLGMSIDIETKKPHLSNITGGLSGPAIKPVAVRMVYETYKTVKIPIIGIGGIINYKDVIEFFIAGSTAVQIGTANFVDPEIPIKIINDLKTYLENKNIDKISSLTGSIKIN</sequence>